<feature type="compositionally biased region" description="Basic and acidic residues" evidence="1">
    <location>
        <begin position="174"/>
        <end position="184"/>
    </location>
</feature>
<dbReference type="AlphaFoldDB" id="A0A9Q3FS40"/>
<feature type="compositionally biased region" description="Basic residues" evidence="1">
    <location>
        <begin position="24"/>
        <end position="35"/>
    </location>
</feature>
<dbReference type="EMBL" id="AVOT02048995">
    <property type="protein sequence ID" value="MBW0544184.1"/>
    <property type="molecule type" value="Genomic_DNA"/>
</dbReference>
<feature type="region of interest" description="Disordered" evidence="1">
    <location>
        <begin position="159"/>
        <end position="198"/>
    </location>
</feature>
<proteinExistence type="predicted"/>
<keyword evidence="3" id="KW-1185">Reference proteome</keyword>
<feature type="region of interest" description="Disordered" evidence="1">
    <location>
        <begin position="88"/>
        <end position="118"/>
    </location>
</feature>
<protein>
    <submittedName>
        <fullName evidence="2">Uncharacterized protein</fullName>
    </submittedName>
</protein>
<feature type="region of interest" description="Disordered" evidence="1">
    <location>
        <begin position="1"/>
        <end position="35"/>
    </location>
</feature>
<reference evidence="2" key="1">
    <citation type="submission" date="2021-03" db="EMBL/GenBank/DDBJ databases">
        <title>Draft genome sequence of rust myrtle Austropuccinia psidii MF-1, a brazilian biotype.</title>
        <authorList>
            <person name="Quecine M.C."/>
            <person name="Pachon D.M.R."/>
            <person name="Bonatelli M.L."/>
            <person name="Correr F.H."/>
            <person name="Franceschini L.M."/>
            <person name="Leite T.F."/>
            <person name="Margarido G.R.A."/>
            <person name="Almeida C.A."/>
            <person name="Ferrarezi J.A."/>
            <person name="Labate C.A."/>
        </authorList>
    </citation>
    <scope>NUCLEOTIDE SEQUENCE</scope>
    <source>
        <strain evidence="2">MF-1</strain>
    </source>
</reference>
<dbReference type="Proteomes" id="UP000765509">
    <property type="component" value="Unassembled WGS sequence"/>
</dbReference>
<gene>
    <name evidence="2" type="ORF">O181_083899</name>
</gene>
<feature type="compositionally biased region" description="Acidic residues" evidence="1">
    <location>
        <begin position="605"/>
        <end position="619"/>
    </location>
</feature>
<evidence type="ECO:0000256" key="1">
    <source>
        <dbReference type="SAM" id="MobiDB-lite"/>
    </source>
</evidence>
<feature type="region of interest" description="Disordered" evidence="1">
    <location>
        <begin position="602"/>
        <end position="650"/>
    </location>
</feature>
<evidence type="ECO:0000313" key="3">
    <source>
        <dbReference type="Proteomes" id="UP000765509"/>
    </source>
</evidence>
<organism evidence="2 3">
    <name type="scientific">Austropuccinia psidii MF-1</name>
    <dbReference type="NCBI Taxonomy" id="1389203"/>
    <lineage>
        <taxon>Eukaryota</taxon>
        <taxon>Fungi</taxon>
        <taxon>Dikarya</taxon>
        <taxon>Basidiomycota</taxon>
        <taxon>Pucciniomycotina</taxon>
        <taxon>Pucciniomycetes</taxon>
        <taxon>Pucciniales</taxon>
        <taxon>Sphaerophragmiaceae</taxon>
        <taxon>Austropuccinia</taxon>
    </lineage>
</organism>
<comment type="caution">
    <text evidence="2">The sequence shown here is derived from an EMBL/GenBank/DDBJ whole genome shotgun (WGS) entry which is preliminary data.</text>
</comment>
<sequence>MSPVYLRDLGFQRNQPEDREGLSRTRRPGRGHLGHSGRWQIMREIMSTFWFSPSGTSNQRTGKTWINFFSSTNSSKISFNGAWTTRVQTAGGKGNQDKEESSHYPSYRRTADPDRAYSDSFRLTRRRPNQLSSGFTPFRNQQISGQESPFFTIPGSFQEKTRKQGQKQDLLQPEEERVRPHDPEAVGFGERSAQEPEVVVNNSRISSPINRNITPTQIEHNFVTPESNLNSDAVWLQMSQFAEQTHKQFAELQESHERMKTLTASIDKIVKTLQEGHAQLRKASEETNKRLNLVFEEQHHSKRDRDCLDQDIKTLFNFYHNMKPQPQGHVMDNPYHQDDIKPDATLMNKERSSSQYQVGDNMSYSEKEALKQLPEALSWPKFSVTGEYGHMELIHYIDGLCIDVPSIPDYWITARLNTAFKGHASIWYTEMKEVHCRRSWPWWKSQIIKKYSIGPCIWQNTMSFENDKYSGDKDPYEWCLRQSKRLKSIDPQMKTQMRNHTLLTQMPGERENAVKFRCNHNCTLDDIANTLQYVRKRTKIGKYTPYKNSGFKEKQPFRVDFKDKTRERVAEVEKKKNSCHNCGSTDHYANNFPKEKKKVYAIEQVPEEESPTEDSDSDSMGDAIREKSDEDQDQREELLVEYQEDTPLEF</sequence>
<name>A0A9Q3FS40_9BASI</name>
<accession>A0A9Q3FS40</accession>
<evidence type="ECO:0000313" key="2">
    <source>
        <dbReference type="EMBL" id="MBW0544184.1"/>
    </source>
</evidence>